<evidence type="ECO:0000256" key="4">
    <source>
        <dbReference type="ARBA" id="ARBA00023157"/>
    </source>
</evidence>
<gene>
    <name evidence="7" type="primary">LOC117647485</name>
</gene>
<dbReference type="GeneID" id="117647485"/>
<dbReference type="FunCoup" id="A0A6P8ZBH1">
    <property type="interactions" value="13"/>
</dbReference>
<dbReference type="SUPFAM" id="SSF57184">
    <property type="entry name" value="Growth factor receptor domain"/>
    <property type="match status" value="1"/>
</dbReference>
<dbReference type="AlphaFoldDB" id="A0A6P8ZBH1"/>
<sequence length="185" mass="19402">MSPPPASTLGRLHCVCSPGECEPLDEEQCPGGAVWDACRCCRLCARVEDEPCGGPHGFHGACAEGLQCVVKGRPIREAREEGVCTKVGGSCRDSDAILVSGCNIVGPACDCGRAPLCPGDGAVSDEDGADLDNSLTVTRPFAFDTKEECDLNLGVMLDAERQAYEGESSVLSLFARETRHVDLAG</sequence>
<dbReference type="InterPro" id="IPR009030">
    <property type="entry name" value="Growth_fac_rcpt_cys_sf"/>
</dbReference>
<dbReference type="InterPro" id="IPR011390">
    <property type="entry name" value="IGFBP_rP_mac25"/>
</dbReference>
<dbReference type="PANTHER" id="PTHR14186:SF20">
    <property type="entry name" value="CYSTEINE-RICH MOTOR NEURON 1 PROTEIN-LIKE"/>
    <property type="match status" value="1"/>
</dbReference>
<comment type="subcellular location">
    <subcellularLocation>
        <location evidence="1">Secreted</location>
    </subcellularLocation>
</comment>
<dbReference type="KEGG" id="tpal:117647485"/>
<dbReference type="GO" id="GO:0005520">
    <property type="term" value="F:insulin-like growth factor binding"/>
    <property type="evidence" value="ECO:0007669"/>
    <property type="project" value="InterPro"/>
</dbReference>
<dbReference type="SMART" id="SM00121">
    <property type="entry name" value="IB"/>
    <property type="match status" value="1"/>
</dbReference>
<evidence type="ECO:0000256" key="3">
    <source>
        <dbReference type="ARBA" id="ARBA00022729"/>
    </source>
</evidence>
<reference evidence="7" key="1">
    <citation type="submission" date="2025-08" db="UniProtKB">
        <authorList>
            <consortium name="RefSeq"/>
        </authorList>
    </citation>
    <scope>IDENTIFICATION</scope>
    <source>
        <tissue evidence="7">Total insect</tissue>
    </source>
</reference>
<dbReference type="InterPro" id="IPR000867">
    <property type="entry name" value="IGFBP-like"/>
</dbReference>
<dbReference type="GO" id="GO:0009966">
    <property type="term" value="P:regulation of signal transduction"/>
    <property type="evidence" value="ECO:0007669"/>
    <property type="project" value="TreeGrafter"/>
</dbReference>
<evidence type="ECO:0000256" key="2">
    <source>
        <dbReference type="ARBA" id="ARBA00022525"/>
    </source>
</evidence>
<dbReference type="OrthoDB" id="5976811at2759"/>
<organism evidence="7">
    <name type="scientific">Thrips palmi</name>
    <name type="common">Melon thrips</name>
    <dbReference type="NCBI Taxonomy" id="161013"/>
    <lineage>
        <taxon>Eukaryota</taxon>
        <taxon>Metazoa</taxon>
        <taxon>Ecdysozoa</taxon>
        <taxon>Arthropoda</taxon>
        <taxon>Hexapoda</taxon>
        <taxon>Insecta</taxon>
        <taxon>Pterygota</taxon>
        <taxon>Neoptera</taxon>
        <taxon>Paraneoptera</taxon>
        <taxon>Thysanoptera</taxon>
        <taxon>Terebrantia</taxon>
        <taxon>Thripoidea</taxon>
        <taxon>Thripidae</taxon>
        <taxon>Thrips</taxon>
    </lineage>
</organism>
<proteinExistence type="predicted"/>
<keyword evidence="4" id="KW-1015">Disulfide bond</keyword>
<keyword evidence="2" id="KW-0964">Secreted</keyword>
<dbReference type="GO" id="GO:0001558">
    <property type="term" value="P:regulation of cell growth"/>
    <property type="evidence" value="ECO:0007669"/>
    <property type="project" value="InterPro"/>
</dbReference>
<dbReference type="RefSeq" id="XP_034245132.1">
    <property type="nucleotide sequence ID" value="XM_034389241.1"/>
</dbReference>
<dbReference type="Gene3D" id="4.10.40.20">
    <property type="match status" value="1"/>
</dbReference>
<dbReference type="GO" id="GO:0005576">
    <property type="term" value="C:extracellular region"/>
    <property type="evidence" value="ECO:0007669"/>
    <property type="project" value="UniProtKB-SubCell"/>
</dbReference>
<keyword evidence="6" id="KW-1185">Reference proteome</keyword>
<dbReference type="PROSITE" id="PS51323">
    <property type="entry name" value="IGFBP_N_2"/>
    <property type="match status" value="1"/>
</dbReference>
<dbReference type="Proteomes" id="UP000515158">
    <property type="component" value="Unplaced"/>
</dbReference>
<protein>
    <submittedName>
        <fullName evidence="7">Cysteine-rich motor neuron 1 protein</fullName>
    </submittedName>
</protein>
<feature type="domain" description="IGFBP N-terminal" evidence="5">
    <location>
        <begin position="10"/>
        <end position="87"/>
    </location>
</feature>
<name>A0A6P8ZBH1_THRPL</name>
<evidence type="ECO:0000313" key="6">
    <source>
        <dbReference type="Proteomes" id="UP000515158"/>
    </source>
</evidence>
<dbReference type="Pfam" id="PF00219">
    <property type="entry name" value="IGFBP"/>
    <property type="match status" value="1"/>
</dbReference>
<dbReference type="InParanoid" id="A0A6P8ZBH1"/>
<evidence type="ECO:0000259" key="5">
    <source>
        <dbReference type="PROSITE" id="PS51323"/>
    </source>
</evidence>
<accession>A0A6P8ZBH1</accession>
<keyword evidence="3" id="KW-0732">Signal</keyword>
<dbReference type="PANTHER" id="PTHR14186">
    <property type="entry name" value="INSULIN-LIKE GROWTH FACTOR BINDING PROTEIN-RELATED"/>
    <property type="match status" value="1"/>
</dbReference>
<evidence type="ECO:0000313" key="7">
    <source>
        <dbReference type="RefSeq" id="XP_034245132.1"/>
    </source>
</evidence>
<evidence type="ECO:0000256" key="1">
    <source>
        <dbReference type="ARBA" id="ARBA00004613"/>
    </source>
</evidence>